<dbReference type="WBParaSite" id="HCON_00170530-00001">
    <property type="protein sequence ID" value="HCON_00170530-00001"/>
    <property type="gene ID" value="HCON_00170530"/>
</dbReference>
<dbReference type="OMA" id="WCTHALL"/>
<dbReference type="Gene3D" id="3.10.10.10">
    <property type="entry name" value="HIV Type 1 Reverse Transcriptase, subunit A, domain 1"/>
    <property type="match status" value="1"/>
</dbReference>
<evidence type="ECO:0000313" key="2">
    <source>
        <dbReference type="WBParaSite" id="HCON_00170530-00001"/>
    </source>
</evidence>
<name>A0A7I4Z1U5_HAECO</name>
<dbReference type="InterPro" id="IPR053134">
    <property type="entry name" value="RNA-dir_DNA_polymerase"/>
</dbReference>
<accession>A0A7I4Z1U5</accession>
<dbReference type="InterPro" id="IPR043502">
    <property type="entry name" value="DNA/RNA_pol_sf"/>
</dbReference>
<organism evidence="1 2">
    <name type="scientific">Haemonchus contortus</name>
    <name type="common">Barber pole worm</name>
    <dbReference type="NCBI Taxonomy" id="6289"/>
    <lineage>
        <taxon>Eukaryota</taxon>
        <taxon>Metazoa</taxon>
        <taxon>Ecdysozoa</taxon>
        <taxon>Nematoda</taxon>
        <taxon>Chromadorea</taxon>
        <taxon>Rhabditida</taxon>
        <taxon>Rhabditina</taxon>
        <taxon>Rhabditomorpha</taxon>
        <taxon>Strongyloidea</taxon>
        <taxon>Trichostrongylidae</taxon>
        <taxon>Haemonchus</taxon>
    </lineage>
</organism>
<dbReference type="InterPro" id="IPR043128">
    <property type="entry name" value="Rev_trsase/Diguanyl_cyclase"/>
</dbReference>
<dbReference type="OrthoDB" id="5867815at2759"/>
<sequence>MKDSTSLQQFFCAALSNSSPFVGRITPRAVHPDTEIYFEAQCIGLSQAEVSDAERQQLTDLFHEFRDSISAGSYDLGSYENSEIVIKTTTDTPPTRFRPLHIPVKLQKESDDHINKLLRAGRIVESDTPCIHNTVLVKKKDGSLRVCVDFRPLNSITIPNHYPLPRIDDILAKISGHKFYTTLV</sequence>
<protein>
    <submittedName>
        <fullName evidence="2">Transposon Ty3-G Gag-Pol polyprotein</fullName>
    </submittedName>
</protein>
<dbReference type="PANTHER" id="PTHR24559:SF444">
    <property type="entry name" value="REVERSE TRANSCRIPTASE DOMAIN-CONTAINING PROTEIN"/>
    <property type="match status" value="1"/>
</dbReference>
<reference evidence="2" key="1">
    <citation type="submission" date="2020-12" db="UniProtKB">
        <authorList>
            <consortium name="WormBaseParasite"/>
        </authorList>
    </citation>
    <scope>IDENTIFICATION</scope>
    <source>
        <strain evidence="2">MHco3</strain>
    </source>
</reference>
<keyword evidence="1" id="KW-1185">Reference proteome</keyword>
<proteinExistence type="predicted"/>
<evidence type="ECO:0000313" key="1">
    <source>
        <dbReference type="Proteomes" id="UP000025227"/>
    </source>
</evidence>
<dbReference type="Proteomes" id="UP000025227">
    <property type="component" value="Unplaced"/>
</dbReference>
<dbReference type="PANTHER" id="PTHR24559">
    <property type="entry name" value="TRANSPOSON TY3-I GAG-POL POLYPROTEIN"/>
    <property type="match status" value="1"/>
</dbReference>
<dbReference type="SUPFAM" id="SSF56672">
    <property type="entry name" value="DNA/RNA polymerases"/>
    <property type="match status" value="1"/>
</dbReference>
<dbReference type="AlphaFoldDB" id="A0A7I4Z1U5"/>
<dbReference type="Gene3D" id="3.30.70.270">
    <property type="match status" value="1"/>
</dbReference>